<dbReference type="Gene3D" id="1.20.1070.10">
    <property type="entry name" value="Rhodopsin 7-helix transmembrane proteins"/>
    <property type="match status" value="1"/>
</dbReference>
<name>A0ABD2PZG0_9PLAT</name>
<evidence type="ECO:0000256" key="1">
    <source>
        <dbReference type="ARBA" id="ARBA00004370"/>
    </source>
</evidence>
<dbReference type="AlphaFoldDB" id="A0ABD2PZG0"/>
<proteinExistence type="predicted"/>
<dbReference type="Proteomes" id="UP001626550">
    <property type="component" value="Unassembled WGS sequence"/>
</dbReference>
<feature type="transmembrane region" description="Helical" evidence="5">
    <location>
        <begin position="20"/>
        <end position="42"/>
    </location>
</feature>
<evidence type="ECO:0000256" key="4">
    <source>
        <dbReference type="ARBA" id="ARBA00023136"/>
    </source>
</evidence>
<dbReference type="InterPro" id="IPR017452">
    <property type="entry name" value="GPCR_Rhodpsn_7TM"/>
</dbReference>
<sequence>KNVPSQIAETDWYNYGYVAATYLLFIFVIPFLSITIMNIAIVRKITFAKKNWALTSKRQKAQLKMTRIPLVIVVLFYILCFPSAILNVWHSFTNFSNQEAQAQFMTFANLGVVTNAASNFLVYSAMGKKFRDTFLQMFGINKDKKYPRVKSIKKSFTAKSKPGEEIPK</sequence>
<dbReference type="GO" id="GO:0016020">
    <property type="term" value="C:membrane"/>
    <property type="evidence" value="ECO:0007669"/>
    <property type="project" value="UniProtKB-SubCell"/>
</dbReference>
<feature type="transmembrane region" description="Helical" evidence="5">
    <location>
        <begin position="102"/>
        <end position="122"/>
    </location>
</feature>
<feature type="domain" description="G-protein coupled receptors family 1 profile" evidence="6">
    <location>
        <begin position="1"/>
        <end position="123"/>
    </location>
</feature>
<keyword evidence="4 5" id="KW-0472">Membrane</keyword>
<evidence type="ECO:0000259" key="6">
    <source>
        <dbReference type="PROSITE" id="PS50262"/>
    </source>
</evidence>
<comment type="caution">
    <text evidence="7">The sequence shown here is derived from an EMBL/GenBank/DDBJ whole genome shotgun (WGS) entry which is preliminary data.</text>
</comment>
<keyword evidence="2 5" id="KW-0812">Transmembrane</keyword>
<gene>
    <name evidence="7" type="ORF">Ciccas_010182</name>
</gene>
<feature type="non-terminal residue" evidence="7">
    <location>
        <position position="1"/>
    </location>
</feature>
<dbReference type="EMBL" id="JBJKFK010002349">
    <property type="protein sequence ID" value="KAL3311241.1"/>
    <property type="molecule type" value="Genomic_DNA"/>
</dbReference>
<evidence type="ECO:0000313" key="7">
    <source>
        <dbReference type="EMBL" id="KAL3311241.1"/>
    </source>
</evidence>
<dbReference type="Pfam" id="PF00001">
    <property type="entry name" value="7tm_1"/>
    <property type="match status" value="1"/>
</dbReference>
<evidence type="ECO:0000313" key="8">
    <source>
        <dbReference type="Proteomes" id="UP001626550"/>
    </source>
</evidence>
<dbReference type="PANTHER" id="PTHR46641:SF2">
    <property type="entry name" value="FMRFAMIDE RECEPTOR"/>
    <property type="match status" value="1"/>
</dbReference>
<evidence type="ECO:0000256" key="3">
    <source>
        <dbReference type="ARBA" id="ARBA00022989"/>
    </source>
</evidence>
<dbReference type="PANTHER" id="PTHR46641">
    <property type="entry name" value="FMRFAMIDE RECEPTOR-RELATED"/>
    <property type="match status" value="1"/>
</dbReference>
<dbReference type="SUPFAM" id="SSF81321">
    <property type="entry name" value="Family A G protein-coupled receptor-like"/>
    <property type="match status" value="1"/>
</dbReference>
<evidence type="ECO:0000256" key="5">
    <source>
        <dbReference type="SAM" id="Phobius"/>
    </source>
</evidence>
<dbReference type="InterPro" id="IPR052954">
    <property type="entry name" value="GPCR-Ligand_Int"/>
</dbReference>
<comment type="subcellular location">
    <subcellularLocation>
        <location evidence="1">Membrane</location>
    </subcellularLocation>
</comment>
<dbReference type="InterPro" id="IPR000276">
    <property type="entry name" value="GPCR_Rhodpsn"/>
</dbReference>
<organism evidence="7 8">
    <name type="scientific">Cichlidogyrus casuarinus</name>
    <dbReference type="NCBI Taxonomy" id="1844966"/>
    <lineage>
        <taxon>Eukaryota</taxon>
        <taxon>Metazoa</taxon>
        <taxon>Spiralia</taxon>
        <taxon>Lophotrochozoa</taxon>
        <taxon>Platyhelminthes</taxon>
        <taxon>Monogenea</taxon>
        <taxon>Monopisthocotylea</taxon>
        <taxon>Dactylogyridea</taxon>
        <taxon>Ancyrocephalidae</taxon>
        <taxon>Cichlidogyrus</taxon>
    </lineage>
</organism>
<protein>
    <recommendedName>
        <fullName evidence="6">G-protein coupled receptors family 1 profile domain-containing protein</fullName>
    </recommendedName>
</protein>
<accession>A0ABD2PZG0</accession>
<dbReference type="PROSITE" id="PS50262">
    <property type="entry name" value="G_PROTEIN_RECEP_F1_2"/>
    <property type="match status" value="1"/>
</dbReference>
<feature type="transmembrane region" description="Helical" evidence="5">
    <location>
        <begin position="68"/>
        <end position="90"/>
    </location>
</feature>
<keyword evidence="8" id="KW-1185">Reference proteome</keyword>
<reference evidence="7 8" key="1">
    <citation type="submission" date="2024-11" db="EMBL/GenBank/DDBJ databases">
        <title>Adaptive evolution of stress response genes in parasites aligns with host niche diversity.</title>
        <authorList>
            <person name="Hahn C."/>
            <person name="Resl P."/>
        </authorList>
    </citation>
    <scope>NUCLEOTIDE SEQUENCE [LARGE SCALE GENOMIC DNA]</scope>
    <source>
        <strain evidence="7">EGGRZ-B1_66</strain>
        <tissue evidence="7">Body</tissue>
    </source>
</reference>
<keyword evidence="3 5" id="KW-1133">Transmembrane helix</keyword>
<evidence type="ECO:0000256" key="2">
    <source>
        <dbReference type="ARBA" id="ARBA00022692"/>
    </source>
</evidence>